<evidence type="ECO:0000256" key="2">
    <source>
        <dbReference type="ARBA" id="ARBA00022741"/>
    </source>
</evidence>
<evidence type="ECO:0000313" key="7">
    <source>
        <dbReference type="Proteomes" id="UP000293360"/>
    </source>
</evidence>
<dbReference type="Proteomes" id="UP000293360">
    <property type="component" value="Unassembled WGS sequence"/>
</dbReference>
<feature type="domain" description="Enoyl reductase (ER)" evidence="5">
    <location>
        <begin position="20"/>
        <end position="361"/>
    </location>
</feature>
<dbReference type="SUPFAM" id="SSF51735">
    <property type="entry name" value="NAD(P)-binding Rossmann-fold domains"/>
    <property type="match status" value="1"/>
</dbReference>
<dbReference type="PANTHER" id="PTHR45348:SF1">
    <property type="entry name" value="TRANS-ENOYL REDUCTASE STHE"/>
    <property type="match status" value="1"/>
</dbReference>
<keyword evidence="3" id="KW-0521">NADP</keyword>
<dbReference type="STRING" id="155417.A0A4Q4T6I7"/>
<dbReference type="CDD" id="cd08249">
    <property type="entry name" value="enoyl_reductase_like"/>
    <property type="match status" value="1"/>
</dbReference>
<comment type="caution">
    <text evidence="6">The sequence shown here is derived from an EMBL/GenBank/DDBJ whole genome shotgun (WGS) entry which is preliminary data.</text>
</comment>
<dbReference type="GO" id="GO:0016651">
    <property type="term" value="F:oxidoreductase activity, acting on NAD(P)H"/>
    <property type="evidence" value="ECO:0007669"/>
    <property type="project" value="InterPro"/>
</dbReference>
<dbReference type="PANTHER" id="PTHR45348">
    <property type="entry name" value="HYPOTHETICAL OXIDOREDUCTASE (EUROFUNG)"/>
    <property type="match status" value="1"/>
</dbReference>
<dbReference type="InterPro" id="IPR011032">
    <property type="entry name" value="GroES-like_sf"/>
</dbReference>
<proteinExistence type="inferred from homology"/>
<evidence type="ECO:0000259" key="5">
    <source>
        <dbReference type="SMART" id="SM00829"/>
    </source>
</evidence>
<keyword evidence="4" id="KW-0560">Oxidoreductase</keyword>
<accession>A0A4Q4T6I7</accession>
<dbReference type="EMBL" id="QJNU01000334">
    <property type="protein sequence ID" value="RYP01996.1"/>
    <property type="molecule type" value="Genomic_DNA"/>
</dbReference>
<sequence length="366" mass="38690">MARSESGQTAVVQSKAAPRGSGLPLIVAHSRPLPPLPTPYHVRVRVLAVGLNPTDHKMITHFYMEGNTAGCDFCGVVQEAGPQSLYPIGARVAGADFPYRPNNPYNGAFAEYAVGDSRHLLEIPDGMTSLRAAAIGAIGWGTAALTISDPAALNLPGLPSKPAEKRLPVLVYGGATATGIMAIQMLKLSGYAPIAVCSEKSSPLVMSFGCVGTASYTSPTCTQEIKQLAGGVPIKHALDCITDAESAAICFASLSRTGGRYACLEAIPDAWITRRAVAVKVVMGFEGQNYDVDLGHPVYSRKANPALHAVAAVWARELQPFLDGERITTQPIREIEGRFEGVITALETLQSGKVKGEKLVVRISPD</sequence>
<keyword evidence="2" id="KW-0547">Nucleotide-binding</keyword>
<gene>
    <name evidence="6" type="ORF">DL764_006001</name>
</gene>
<evidence type="ECO:0000256" key="1">
    <source>
        <dbReference type="ARBA" id="ARBA00008072"/>
    </source>
</evidence>
<evidence type="ECO:0000313" key="6">
    <source>
        <dbReference type="EMBL" id="RYP01996.1"/>
    </source>
</evidence>
<dbReference type="SMART" id="SM00829">
    <property type="entry name" value="PKS_ER"/>
    <property type="match status" value="1"/>
</dbReference>
<dbReference type="AlphaFoldDB" id="A0A4Q4T6I7"/>
<dbReference type="Pfam" id="PF08240">
    <property type="entry name" value="ADH_N"/>
    <property type="match status" value="1"/>
</dbReference>
<organism evidence="6 7">
    <name type="scientific">Monosporascus ibericus</name>
    <dbReference type="NCBI Taxonomy" id="155417"/>
    <lineage>
        <taxon>Eukaryota</taxon>
        <taxon>Fungi</taxon>
        <taxon>Dikarya</taxon>
        <taxon>Ascomycota</taxon>
        <taxon>Pezizomycotina</taxon>
        <taxon>Sordariomycetes</taxon>
        <taxon>Xylariomycetidae</taxon>
        <taxon>Xylariales</taxon>
        <taxon>Xylariales incertae sedis</taxon>
        <taxon>Monosporascus</taxon>
    </lineage>
</organism>
<protein>
    <recommendedName>
        <fullName evidence="5">Enoyl reductase (ER) domain-containing protein</fullName>
    </recommendedName>
</protein>
<keyword evidence="7" id="KW-1185">Reference proteome</keyword>
<dbReference type="GO" id="GO:0000166">
    <property type="term" value="F:nucleotide binding"/>
    <property type="evidence" value="ECO:0007669"/>
    <property type="project" value="UniProtKB-KW"/>
</dbReference>
<evidence type="ECO:0000256" key="4">
    <source>
        <dbReference type="ARBA" id="ARBA00023002"/>
    </source>
</evidence>
<name>A0A4Q4T6I7_9PEZI</name>
<dbReference type="InterPro" id="IPR047122">
    <property type="entry name" value="Trans-enoyl_RdTase-like"/>
</dbReference>
<dbReference type="InterPro" id="IPR036291">
    <property type="entry name" value="NAD(P)-bd_dom_sf"/>
</dbReference>
<dbReference type="Gene3D" id="3.40.50.720">
    <property type="entry name" value="NAD(P)-binding Rossmann-like Domain"/>
    <property type="match status" value="1"/>
</dbReference>
<dbReference type="Gene3D" id="3.90.180.10">
    <property type="entry name" value="Medium-chain alcohol dehydrogenases, catalytic domain"/>
    <property type="match status" value="1"/>
</dbReference>
<evidence type="ECO:0000256" key="3">
    <source>
        <dbReference type="ARBA" id="ARBA00022857"/>
    </source>
</evidence>
<comment type="similarity">
    <text evidence="1">Belongs to the zinc-containing alcohol dehydrogenase family.</text>
</comment>
<dbReference type="InterPro" id="IPR020843">
    <property type="entry name" value="ER"/>
</dbReference>
<dbReference type="OrthoDB" id="48317at2759"/>
<dbReference type="InterPro" id="IPR013154">
    <property type="entry name" value="ADH-like_N"/>
</dbReference>
<reference evidence="6 7" key="1">
    <citation type="submission" date="2018-06" db="EMBL/GenBank/DDBJ databases">
        <title>Complete Genomes of Monosporascus.</title>
        <authorList>
            <person name="Robinson A.J."/>
            <person name="Natvig D.O."/>
        </authorList>
    </citation>
    <scope>NUCLEOTIDE SEQUENCE [LARGE SCALE GENOMIC DNA]</scope>
    <source>
        <strain evidence="6 7">CBS 110550</strain>
    </source>
</reference>
<dbReference type="SUPFAM" id="SSF50129">
    <property type="entry name" value="GroES-like"/>
    <property type="match status" value="1"/>
</dbReference>